<dbReference type="Proteomes" id="UP000811899">
    <property type="component" value="Unassembled WGS sequence"/>
</dbReference>
<evidence type="ECO:0008006" key="3">
    <source>
        <dbReference type="Google" id="ProtNLM"/>
    </source>
</evidence>
<proteinExistence type="predicted"/>
<protein>
    <recommendedName>
        <fullName evidence="3">Restriction endonuclease</fullName>
    </recommendedName>
</protein>
<dbReference type="AlphaFoldDB" id="A0AAW4L209"/>
<comment type="caution">
    <text evidence="1">The sequence shown here is derived from an EMBL/GenBank/DDBJ whole genome shotgun (WGS) entry which is preliminary data.</text>
</comment>
<dbReference type="Gene3D" id="3.40.91.30">
    <property type="match status" value="1"/>
</dbReference>
<keyword evidence="2" id="KW-1185">Reference proteome</keyword>
<evidence type="ECO:0000313" key="2">
    <source>
        <dbReference type="Proteomes" id="UP000811899"/>
    </source>
</evidence>
<sequence>MPILDDKQRQRAVEVMQEYLQAPAVAGGKTPLEDDAELDVKRVEVIQTLLQPLLSSFLNGQIPVQDFKSSIDSINKKNELWGFKGIKGQMFFNMVVNVADDIEECKQELISALSVPDSEVLASSRIKTFTSYIKRIGEGWVNSGNTKYGTPKTGSIPFFLSYFWQIQERKTWPAFYTTSVQAMTDLNIWQPTDDISSDYVAFKQIHDELAVLFTTTSGTTFDLYRVEHVFWYKGNLEKTVNQQPVKPVVIDNGNVHIVPINSVDKLPDSYLPPIISILPAMARHEPSLVEAATRSGTSLPRAFEKNINAAFTLLGYETKLLGQGNGRVPDGIALAEDFNYAILWDAKIRGNGYSIGTDDRQIREYVTSQSREMKRKRSFKNIYYVIISSTFAEDHDDLVRSIKMETDVNEVIFLEAEALVEMVDAKLRSPLQITIGPDALQRLFSSSGVLKSRSVQEMLG</sequence>
<dbReference type="EMBL" id="JAHCVJ010000004">
    <property type="protein sequence ID" value="MBT0664903.1"/>
    <property type="molecule type" value="Genomic_DNA"/>
</dbReference>
<accession>A0AAW4L209</accession>
<name>A0AAW4L209_9BACT</name>
<reference evidence="1 2" key="1">
    <citation type="submission" date="2021-05" db="EMBL/GenBank/DDBJ databases">
        <title>The draft genome of Geobacter pelophilus DSM 12255.</title>
        <authorList>
            <person name="Xu Z."/>
            <person name="Masuda Y."/>
            <person name="Itoh H."/>
            <person name="Senoo K."/>
        </authorList>
    </citation>
    <scope>NUCLEOTIDE SEQUENCE [LARGE SCALE GENOMIC DNA]</scope>
    <source>
        <strain evidence="1 2">DSM 12255</strain>
    </source>
</reference>
<dbReference type="GO" id="GO:0009036">
    <property type="term" value="F:type II site-specific deoxyribonuclease activity"/>
    <property type="evidence" value="ECO:0007669"/>
    <property type="project" value="InterPro"/>
</dbReference>
<gene>
    <name evidence="1" type="ORF">KI809_11385</name>
</gene>
<evidence type="ECO:0000313" key="1">
    <source>
        <dbReference type="EMBL" id="MBT0664903.1"/>
    </source>
</evidence>
<organism evidence="1 2">
    <name type="scientific">Geoanaerobacter pelophilus</name>
    <dbReference type="NCBI Taxonomy" id="60036"/>
    <lineage>
        <taxon>Bacteria</taxon>
        <taxon>Pseudomonadati</taxon>
        <taxon>Thermodesulfobacteriota</taxon>
        <taxon>Desulfuromonadia</taxon>
        <taxon>Geobacterales</taxon>
        <taxon>Geobacteraceae</taxon>
        <taxon>Geoanaerobacter</taxon>
    </lineage>
</organism>
<dbReference type="GO" id="GO:0009307">
    <property type="term" value="P:DNA restriction-modification system"/>
    <property type="evidence" value="ECO:0007669"/>
    <property type="project" value="InterPro"/>
</dbReference>
<dbReference type="RefSeq" id="WP_214171677.1">
    <property type="nucleotide sequence ID" value="NZ_JAHCVJ010000004.1"/>
</dbReference>